<gene>
    <name evidence="3" type="ordered locus">Tresu_1391</name>
</gene>
<dbReference type="HOGENOM" id="CLU_063055_0_0_12"/>
<name>F2NSQ9_TRES6</name>
<proteinExistence type="predicted"/>
<dbReference type="EMBL" id="CP002631">
    <property type="protein sequence ID" value="AEB14297.1"/>
    <property type="molecule type" value="Genomic_DNA"/>
</dbReference>
<protein>
    <submittedName>
        <fullName evidence="3">Type IV pilus assembly PilZ</fullName>
    </submittedName>
</protein>
<organism evidence="3 4">
    <name type="scientific">Treponema succinifaciens (strain ATCC 33096 / DSM 2489 / 6091)</name>
    <dbReference type="NCBI Taxonomy" id="869209"/>
    <lineage>
        <taxon>Bacteria</taxon>
        <taxon>Pseudomonadati</taxon>
        <taxon>Spirochaetota</taxon>
        <taxon>Spirochaetia</taxon>
        <taxon>Spirochaetales</taxon>
        <taxon>Treponemataceae</taxon>
        <taxon>Treponema</taxon>
    </lineage>
</organism>
<keyword evidence="4" id="KW-1185">Reference proteome</keyword>
<dbReference type="Proteomes" id="UP000006852">
    <property type="component" value="Chromosome"/>
</dbReference>
<sequence length="358" mass="41466">MDTGSPIEARIASSGFVYFFVAFFVVAAIILAVLYFLYLKYKAFIKSKQWIEANKNRKTKFSDVRKIAHEANLDSIEKKLLWSICKTHHARNIQFSYRSENEMQNLFKSEFQRMNLQNPRNEEKISVLFSLRYKLEKLYDRKHSITSTKYLRPGQQIRVLDEKHIPHDATVQKNTPEGFYVEISAELKNFKPKPLSKFMINFSSATGMLYQCVVIAARYEDIPNGKELLLITHSSTLKLIQKRMTKRQGTTIECLFSAVKEVKSGRKTKFEVQQKKYTGTFIDISAGGCKISCGLPISKNQYIQLYFKLPGIIEHQAQGLIIKSKKSVDEKTFVLYIKFTDINIAARNDIYAAIYDYF</sequence>
<reference evidence="3 4" key="1">
    <citation type="journal article" date="2011" name="Stand. Genomic Sci.">
        <title>Complete genome sequence of Treponema succinifaciens type strain (6091).</title>
        <authorList>
            <person name="Han C."/>
            <person name="Gronow S."/>
            <person name="Teshima H."/>
            <person name="Lapidus A."/>
            <person name="Nolan M."/>
            <person name="Lucas S."/>
            <person name="Hammon N."/>
            <person name="Deshpande S."/>
            <person name="Cheng J.F."/>
            <person name="Zeytun A."/>
            <person name="Tapia R."/>
            <person name="Goodwin L."/>
            <person name="Pitluck S."/>
            <person name="Liolios K."/>
            <person name="Pagani I."/>
            <person name="Ivanova N."/>
            <person name="Mavromatis K."/>
            <person name="Mikhailova N."/>
            <person name="Huntemann M."/>
            <person name="Pati A."/>
            <person name="Chen A."/>
            <person name="Palaniappan K."/>
            <person name="Land M."/>
            <person name="Hauser L."/>
            <person name="Brambilla E.M."/>
            <person name="Rohde M."/>
            <person name="Goker M."/>
            <person name="Woyke T."/>
            <person name="Bristow J."/>
            <person name="Eisen J.A."/>
            <person name="Markowitz V."/>
            <person name="Hugenholtz P."/>
            <person name="Kyrpides N.C."/>
            <person name="Klenk H.P."/>
            <person name="Detter J.C."/>
        </authorList>
    </citation>
    <scope>NUCLEOTIDE SEQUENCE [LARGE SCALE GENOMIC DNA]</scope>
    <source>
        <strain evidence="4">ATCC 33096 / DSM 2489 / 6091</strain>
    </source>
</reference>
<dbReference type="InterPro" id="IPR009875">
    <property type="entry name" value="PilZ_domain"/>
</dbReference>
<feature type="domain" description="PilZ" evidence="2">
    <location>
        <begin position="268"/>
        <end position="355"/>
    </location>
</feature>
<reference evidence="4" key="2">
    <citation type="submission" date="2011-04" db="EMBL/GenBank/DDBJ databases">
        <title>The complete genome of chromosome of Treponema succinifaciens DSM 2489.</title>
        <authorList>
            <person name="Lucas S."/>
            <person name="Copeland A."/>
            <person name="Lapidus A."/>
            <person name="Bruce D."/>
            <person name="Goodwin L."/>
            <person name="Pitluck S."/>
            <person name="Peters L."/>
            <person name="Kyrpides N."/>
            <person name="Mavromatis K."/>
            <person name="Ivanova N."/>
            <person name="Ovchinnikova G."/>
            <person name="Teshima H."/>
            <person name="Detter J.C."/>
            <person name="Tapia R."/>
            <person name="Han C."/>
            <person name="Land M."/>
            <person name="Hauser L."/>
            <person name="Markowitz V."/>
            <person name="Cheng J.-F."/>
            <person name="Hugenholtz P."/>
            <person name="Woyke T."/>
            <person name="Wu D."/>
            <person name="Gronow S."/>
            <person name="Wellnitz S."/>
            <person name="Brambilla E."/>
            <person name="Klenk H.-P."/>
            <person name="Eisen J.A."/>
        </authorList>
    </citation>
    <scope>NUCLEOTIDE SEQUENCE [LARGE SCALE GENOMIC DNA]</scope>
    <source>
        <strain evidence="4">ATCC 33096 / DSM 2489 / 6091</strain>
    </source>
</reference>
<dbReference type="GeneID" id="302998553"/>
<keyword evidence="1" id="KW-1133">Transmembrane helix</keyword>
<dbReference type="STRING" id="869209.Tresu_1391"/>
<feature type="transmembrane region" description="Helical" evidence="1">
    <location>
        <begin position="16"/>
        <end position="38"/>
    </location>
</feature>
<evidence type="ECO:0000313" key="4">
    <source>
        <dbReference type="Proteomes" id="UP000006852"/>
    </source>
</evidence>
<evidence type="ECO:0000256" key="1">
    <source>
        <dbReference type="SAM" id="Phobius"/>
    </source>
</evidence>
<dbReference type="OrthoDB" id="356259at2"/>
<dbReference type="AlphaFoldDB" id="F2NSQ9"/>
<keyword evidence="1" id="KW-0812">Transmembrane</keyword>
<evidence type="ECO:0000259" key="2">
    <source>
        <dbReference type="Pfam" id="PF07238"/>
    </source>
</evidence>
<evidence type="ECO:0000313" key="3">
    <source>
        <dbReference type="EMBL" id="AEB14297.1"/>
    </source>
</evidence>
<dbReference type="GO" id="GO:0035438">
    <property type="term" value="F:cyclic-di-GMP binding"/>
    <property type="evidence" value="ECO:0007669"/>
    <property type="project" value="InterPro"/>
</dbReference>
<dbReference type="Pfam" id="PF07238">
    <property type="entry name" value="PilZ"/>
    <property type="match status" value="1"/>
</dbReference>
<dbReference type="eggNOG" id="ENOG503483E">
    <property type="taxonomic scope" value="Bacteria"/>
</dbReference>
<accession>F2NSQ9</accession>
<dbReference type="KEGG" id="tsu:Tresu_1391"/>
<keyword evidence="1" id="KW-0472">Membrane</keyword>
<dbReference type="RefSeq" id="WP_013701580.1">
    <property type="nucleotide sequence ID" value="NC_015385.1"/>
</dbReference>